<dbReference type="Proteomes" id="UP000305202">
    <property type="component" value="Unassembled WGS sequence"/>
</dbReference>
<keyword evidence="1" id="KW-0812">Transmembrane</keyword>
<keyword evidence="1" id="KW-0472">Membrane</keyword>
<proteinExistence type="predicted"/>
<evidence type="ECO:0000313" key="2">
    <source>
        <dbReference type="EMBL" id="TKI01676.1"/>
    </source>
</evidence>
<accession>A0ABY2SD11</accession>
<organism evidence="2 3">
    <name type="scientific">Martelella alba</name>
    <dbReference type="NCBI Taxonomy" id="2590451"/>
    <lineage>
        <taxon>Bacteria</taxon>
        <taxon>Pseudomonadati</taxon>
        <taxon>Pseudomonadota</taxon>
        <taxon>Alphaproteobacteria</taxon>
        <taxon>Hyphomicrobiales</taxon>
        <taxon>Aurantimonadaceae</taxon>
        <taxon>Martelella</taxon>
    </lineage>
</organism>
<protein>
    <submittedName>
        <fullName evidence="2">Uncharacterized protein</fullName>
    </submittedName>
</protein>
<evidence type="ECO:0000313" key="3">
    <source>
        <dbReference type="Proteomes" id="UP000305202"/>
    </source>
</evidence>
<keyword evidence="1" id="KW-1133">Transmembrane helix</keyword>
<reference evidence="2 3" key="1">
    <citation type="submission" date="2019-04" db="EMBL/GenBank/DDBJ databases">
        <authorList>
            <person name="Li M."/>
            <person name="Gao C."/>
        </authorList>
    </citation>
    <scope>NUCLEOTIDE SEQUENCE [LARGE SCALE GENOMIC DNA]</scope>
    <source>
        <strain evidence="2 3">BGMRC 2031</strain>
    </source>
</reference>
<evidence type="ECO:0000256" key="1">
    <source>
        <dbReference type="SAM" id="Phobius"/>
    </source>
</evidence>
<feature type="transmembrane region" description="Helical" evidence="1">
    <location>
        <begin position="12"/>
        <end position="42"/>
    </location>
</feature>
<feature type="transmembrane region" description="Helical" evidence="1">
    <location>
        <begin position="62"/>
        <end position="80"/>
    </location>
</feature>
<dbReference type="RefSeq" id="WP_136993288.1">
    <property type="nucleotide sequence ID" value="NZ_SZPQ01000162.1"/>
</dbReference>
<sequence>METYHPNKLMPSILFSMIIISLVVIAVISASLITKVFLSGILWISNGEFDMTRHDVWRITKMGIGGGGIMGVGIVLLRLFKVKGF</sequence>
<comment type="caution">
    <text evidence="2">The sequence shown here is derived from an EMBL/GenBank/DDBJ whole genome shotgun (WGS) entry which is preliminary data.</text>
</comment>
<name>A0ABY2SD11_9HYPH</name>
<dbReference type="EMBL" id="SZPQ01000162">
    <property type="protein sequence ID" value="TKI01676.1"/>
    <property type="molecule type" value="Genomic_DNA"/>
</dbReference>
<keyword evidence="3" id="KW-1185">Reference proteome</keyword>
<gene>
    <name evidence="2" type="ORF">FCN80_26240</name>
</gene>